<dbReference type="InterPro" id="IPR003593">
    <property type="entry name" value="AAA+_ATPase"/>
</dbReference>
<keyword evidence="2" id="KW-0677">Repeat</keyword>
<dbReference type="InterPro" id="IPR050107">
    <property type="entry name" value="ABC_carbohydrate_import_ATPase"/>
</dbReference>
<accession>A0ABV5Y4R5</accession>
<keyword evidence="3" id="KW-0547">Nucleotide-binding</keyword>
<dbReference type="CDD" id="cd03215">
    <property type="entry name" value="ABC_Carb_Monos_II"/>
    <property type="match status" value="1"/>
</dbReference>
<feature type="domain" description="ABC transporter" evidence="6">
    <location>
        <begin position="9"/>
        <end position="245"/>
    </location>
</feature>
<dbReference type="Pfam" id="PF00005">
    <property type="entry name" value="ABC_tran"/>
    <property type="match status" value="2"/>
</dbReference>
<evidence type="ECO:0000313" key="8">
    <source>
        <dbReference type="Proteomes" id="UP001589702"/>
    </source>
</evidence>
<evidence type="ECO:0000259" key="6">
    <source>
        <dbReference type="PROSITE" id="PS50893"/>
    </source>
</evidence>
<dbReference type="PANTHER" id="PTHR43790">
    <property type="entry name" value="CARBOHYDRATE TRANSPORT ATP-BINDING PROTEIN MG119-RELATED"/>
    <property type="match status" value="1"/>
</dbReference>
<keyword evidence="8" id="KW-1185">Reference proteome</keyword>
<dbReference type="PROSITE" id="PS50893">
    <property type="entry name" value="ABC_TRANSPORTER_2"/>
    <property type="match status" value="2"/>
</dbReference>
<protein>
    <submittedName>
        <fullName evidence="7">Sugar ABC transporter ATP-binding protein</fullName>
    </submittedName>
</protein>
<dbReference type="GO" id="GO:0005524">
    <property type="term" value="F:ATP binding"/>
    <property type="evidence" value="ECO:0007669"/>
    <property type="project" value="UniProtKB-KW"/>
</dbReference>
<dbReference type="RefSeq" id="WP_234750290.1">
    <property type="nucleotide sequence ID" value="NZ_BAAAWN010000001.1"/>
</dbReference>
<feature type="region of interest" description="Disordered" evidence="5">
    <location>
        <begin position="503"/>
        <end position="527"/>
    </location>
</feature>
<gene>
    <name evidence="7" type="ORF">ACFFP1_21135</name>
</gene>
<dbReference type="PANTHER" id="PTHR43790:SF9">
    <property type="entry name" value="GALACTOFURANOSE TRANSPORTER ATP-BINDING PROTEIN YTFR"/>
    <property type="match status" value="1"/>
</dbReference>
<evidence type="ECO:0000256" key="1">
    <source>
        <dbReference type="ARBA" id="ARBA00022448"/>
    </source>
</evidence>
<proteinExistence type="predicted"/>
<organism evidence="7 8">
    <name type="scientific">Arthrobacter ramosus</name>
    <dbReference type="NCBI Taxonomy" id="1672"/>
    <lineage>
        <taxon>Bacteria</taxon>
        <taxon>Bacillati</taxon>
        <taxon>Actinomycetota</taxon>
        <taxon>Actinomycetes</taxon>
        <taxon>Micrococcales</taxon>
        <taxon>Micrococcaceae</taxon>
        <taxon>Arthrobacter</taxon>
    </lineage>
</organism>
<dbReference type="SMART" id="SM00382">
    <property type="entry name" value="AAA"/>
    <property type="match status" value="2"/>
</dbReference>
<name>A0ABV5Y4R5_ARTRM</name>
<dbReference type="InterPro" id="IPR017871">
    <property type="entry name" value="ABC_transporter-like_CS"/>
</dbReference>
<dbReference type="InterPro" id="IPR003439">
    <property type="entry name" value="ABC_transporter-like_ATP-bd"/>
</dbReference>
<reference evidence="7 8" key="1">
    <citation type="submission" date="2024-09" db="EMBL/GenBank/DDBJ databases">
        <authorList>
            <person name="Sun Q."/>
            <person name="Mori K."/>
        </authorList>
    </citation>
    <scope>NUCLEOTIDE SEQUENCE [LARGE SCALE GENOMIC DNA]</scope>
    <source>
        <strain evidence="7 8">JCM 1334</strain>
    </source>
</reference>
<dbReference type="CDD" id="cd03216">
    <property type="entry name" value="ABC_Carb_Monos_I"/>
    <property type="match status" value="1"/>
</dbReference>
<evidence type="ECO:0000256" key="2">
    <source>
        <dbReference type="ARBA" id="ARBA00022737"/>
    </source>
</evidence>
<dbReference type="Gene3D" id="3.40.50.300">
    <property type="entry name" value="P-loop containing nucleotide triphosphate hydrolases"/>
    <property type="match status" value="2"/>
</dbReference>
<comment type="caution">
    <text evidence="7">The sequence shown here is derived from an EMBL/GenBank/DDBJ whole genome shotgun (WGS) entry which is preliminary data.</text>
</comment>
<sequence>MNAESSPAVRLRAVSRAYPGVVALRDFNLTVLPGTVTALVGENGAGKSTVVRVLSGAERPSHGTVEVGGQDTTGQGPARARRAGVRVVHQELLTVPAMTALDNVFLGQPILRFGTLFDTRRMQRRYAELAAMLDVRIPANKSARALSVAEAQSLEIMRALQGKAKVLVLDEPTASIPLGERRRLYEIVRELKRRGVAIIYISHDLDEVLDVSDTVAVLRGGVKIDEKPADGWTKPALIRAMLGRTPQAGIKGGAGQLPLRSNEPALEVQRLRVSPQSAELNFSVQRGEIVGLAGLVGSGRSTILACLAGLRGPSAGTLRVSGQAVRWPGSPAAARRCGIVLAPEDRKHQGLVLSLPTADNLDLPTMRTSSRFFIRSDREALKRAASSAAQVGLPSIMLRRRALNLSGGNQQKAVLGKWISEGAPVFLVDEPTRGVDVGAKQEIYSVLRKLADTGAAVIFVSSELEEVLEHSDRVLAVRNGAIVRDFGYSVPDSHTLLAALFGQDPEPEASPAENEIAPSRANERTSK</sequence>
<dbReference type="Proteomes" id="UP001589702">
    <property type="component" value="Unassembled WGS sequence"/>
</dbReference>
<dbReference type="InterPro" id="IPR027417">
    <property type="entry name" value="P-loop_NTPase"/>
</dbReference>
<keyword evidence="4 7" id="KW-0067">ATP-binding</keyword>
<dbReference type="SUPFAM" id="SSF52540">
    <property type="entry name" value="P-loop containing nucleoside triphosphate hydrolases"/>
    <property type="match status" value="2"/>
</dbReference>
<dbReference type="PROSITE" id="PS00211">
    <property type="entry name" value="ABC_TRANSPORTER_1"/>
    <property type="match status" value="1"/>
</dbReference>
<evidence type="ECO:0000313" key="7">
    <source>
        <dbReference type="EMBL" id="MFB9821983.1"/>
    </source>
</evidence>
<evidence type="ECO:0000256" key="5">
    <source>
        <dbReference type="SAM" id="MobiDB-lite"/>
    </source>
</evidence>
<evidence type="ECO:0000256" key="3">
    <source>
        <dbReference type="ARBA" id="ARBA00022741"/>
    </source>
</evidence>
<dbReference type="EMBL" id="JBHMBC010000039">
    <property type="protein sequence ID" value="MFB9821983.1"/>
    <property type="molecule type" value="Genomic_DNA"/>
</dbReference>
<feature type="domain" description="ABC transporter" evidence="6">
    <location>
        <begin position="259"/>
        <end position="504"/>
    </location>
</feature>
<evidence type="ECO:0000256" key="4">
    <source>
        <dbReference type="ARBA" id="ARBA00022840"/>
    </source>
</evidence>
<keyword evidence="1" id="KW-0813">Transport</keyword>